<dbReference type="CDD" id="cd00383">
    <property type="entry name" value="trans_reg_C"/>
    <property type="match status" value="1"/>
</dbReference>
<dbReference type="InterPro" id="IPR001867">
    <property type="entry name" value="OmpR/PhoB-type_DNA-bd"/>
</dbReference>
<dbReference type="InterPro" id="IPR001789">
    <property type="entry name" value="Sig_transdc_resp-reg_receiver"/>
</dbReference>
<sequence length="242" mass="26744">MTFKAKVLIVDDDEDINSLLANYLRPYGFETHVAVDGTGMRTQLAAHAIDLIVMDVELPETDGLSLTREVRQQTQMPIIMLSARTDPYDRVVGLENGADDYVVKPFEPRELVARIQAVLRRAAVSSDGPEARALANVYNFQGWTLDRESRSLLAPSGLTVALSHAEFRLLCTFLQTPRQLLSREQLLELVGGRQIGAGVRSIDLLVSRLRQKLMAASEGLDIIKTIRGKGYLLDLPVVQGCA</sequence>
<keyword evidence="6 9" id="KW-0238">DNA-binding</keyword>
<evidence type="ECO:0000313" key="12">
    <source>
        <dbReference type="EMBL" id="APW43263.1"/>
    </source>
</evidence>
<accession>A0A1P8KB83</accession>
<evidence type="ECO:0000256" key="9">
    <source>
        <dbReference type="PROSITE-ProRule" id="PRU01091"/>
    </source>
</evidence>
<dbReference type="PROSITE" id="PS50110">
    <property type="entry name" value="RESPONSE_REGULATORY"/>
    <property type="match status" value="1"/>
</dbReference>
<dbReference type="InterPro" id="IPR016032">
    <property type="entry name" value="Sig_transdc_resp-reg_C-effctor"/>
</dbReference>
<evidence type="ECO:0000256" key="2">
    <source>
        <dbReference type="ARBA" id="ARBA00022490"/>
    </source>
</evidence>
<evidence type="ECO:0000259" key="10">
    <source>
        <dbReference type="PROSITE" id="PS50110"/>
    </source>
</evidence>
<keyword evidence="2" id="KW-0963">Cytoplasm</keyword>
<dbReference type="Gene3D" id="3.40.50.2300">
    <property type="match status" value="1"/>
</dbReference>
<dbReference type="Pfam" id="PF00072">
    <property type="entry name" value="Response_reg"/>
    <property type="match status" value="1"/>
</dbReference>
<keyword evidence="4" id="KW-0902">Two-component regulatory system</keyword>
<dbReference type="GO" id="GO:0000156">
    <property type="term" value="F:phosphorelay response regulator activity"/>
    <property type="evidence" value="ECO:0007669"/>
    <property type="project" value="TreeGrafter"/>
</dbReference>
<dbReference type="KEGG" id="rsb:RS694_12495"/>
<dbReference type="Pfam" id="PF00486">
    <property type="entry name" value="Trans_reg_C"/>
    <property type="match status" value="1"/>
</dbReference>
<dbReference type="GO" id="GO:0006355">
    <property type="term" value="P:regulation of DNA-templated transcription"/>
    <property type="evidence" value="ECO:0007669"/>
    <property type="project" value="InterPro"/>
</dbReference>
<dbReference type="InterPro" id="IPR036388">
    <property type="entry name" value="WH-like_DNA-bd_sf"/>
</dbReference>
<dbReference type="FunFam" id="1.10.10.10:FF:000099">
    <property type="entry name" value="Two-component system response regulator TorR"/>
    <property type="match status" value="1"/>
</dbReference>
<feature type="domain" description="OmpR/PhoB-type" evidence="11">
    <location>
        <begin position="135"/>
        <end position="235"/>
    </location>
</feature>
<dbReference type="eggNOG" id="COG0745">
    <property type="taxonomic scope" value="Bacteria"/>
</dbReference>
<dbReference type="GO" id="GO:0005829">
    <property type="term" value="C:cytosol"/>
    <property type="evidence" value="ECO:0007669"/>
    <property type="project" value="TreeGrafter"/>
</dbReference>
<dbReference type="InterPro" id="IPR011006">
    <property type="entry name" value="CheY-like_superfamily"/>
</dbReference>
<evidence type="ECO:0000256" key="6">
    <source>
        <dbReference type="ARBA" id="ARBA00023125"/>
    </source>
</evidence>
<dbReference type="SMART" id="SM00862">
    <property type="entry name" value="Trans_reg_C"/>
    <property type="match status" value="1"/>
</dbReference>
<protein>
    <submittedName>
        <fullName evidence="12">DNA-binding response regulator</fullName>
    </submittedName>
</protein>
<dbReference type="RefSeq" id="WP_037247627.1">
    <property type="nucleotide sequence ID" value="NZ_CP019239.1"/>
</dbReference>
<feature type="DNA-binding region" description="OmpR/PhoB-type" evidence="9">
    <location>
        <begin position="135"/>
        <end position="235"/>
    </location>
</feature>
<dbReference type="EMBL" id="CP019239">
    <property type="protein sequence ID" value="APW43263.1"/>
    <property type="molecule type" value="Genomic_DNA"/>
</dbReference>
<evidence type="ECO:0000256" key="8">
    <source>
        <dbReference type="PROSITE-ProRule" id="PRU00169"/>
    </source>
</evidence>
<dbReference type="InterPro" id="IPR039420">
    <property type="entry name" value="WalR-like"/>
</dbReference>
<evidence type="ECO:0000256" key="4">
    <source>
        <dbReference type="ARBA" id="ARBA00023012"/>
    </source>
</evidence>
<dbReference type="SUPFAM" id="SSF52172">
    <property type="entry name" value="CheY-like"/>
    <property type="match status" value="1"/>
</dbReference>
<gene>
    <name evidence="12" type="ORF">RS694_12495</name>
</gene>
<dbReference type="PROSITE" id="PS51755">
    <property type="entry name" value="OMPR_PHOB"/>
    <property type="match status" value="1"/>
</dbReference>
<evidence type="ECO:0000256" key="3">
    <source>
        <dbReference type="ARBA" id="ARBA00022553"/>
    </source>
</evidence>
<comment type="subcellular location">
    <subcellularLocation>
        <location evidence="1">Cytoplasm</location>
    </subcellularLocation>
</comment>
<evidence type="ECO:0000313" key="13">
    <source>
        <dbReference type="Proteomes" id="UP000186110"/>
    </source>
</evidence>
<dbReference type="PANTHER" id="PTHR48111:SF4">
    <property type="entry name" value="DNA-BINDING DUAL TRANSCRIPTIONAL REGULATOR OMPR"/>
    <property type="match status" value="1"/>
</dbReference>
<dbReference type="Gene3D" id="6.10.250.690">
    <property type="match status" value="1"/>
</dbReference>
<evidence type="ECO:0000256" key="1">
    <source>
        <dbReference type="ARBA" id="ARBA00004496"/>
    </source>
</evidence>
<dbReference type="GO" id="GO:0032993">
    <property type="term" value="C:protein-DNA complex"/>
    <property type="evidence" value="ECO:0007669"/>
    <property type="project" value="TreeGrafter"/>
</dbReference>
<dbReference type="PANTHER" id="PTHR48111">
    <property type="entry name" value="REGULATOR OF RPOS"/>
    <property type="match status" value="1"/>
</dbReference>
<dbReference type="AlphaFoldDB" id="A0A1P8KB83"/>
<name>A0A1P8KB83_9BURK</name>
<feature type="domain" description="Response regulatory" evidence="10">
    <location>
        <begin position="6"/>
        <end position="119"/>
    </location>
</feature>
<dbReference type="Proteomes" id="UP000186110">
    <property type="component" value="Chromosome"/>
</dbReference>
<reference evidence="12 13" key="1">
    <citation type="submission" date="2017-01" db="EMBL/GenBank/DDBJ databases">
        <authorList>
            <person name="Mah S.A."/>
            <person name="Swanson W.J."/>
            <person name="Moy G.W."/>
            <person name="Vacquier V.D."/>
        </authorList>
    </citation>
    <scope>NUCLEOTIDE SEQUENCE [LARGE SCALE GENOMIC DNA]</scope>
    <source>
        <strain evidence="12 13">DSM 22694</strain>
    </source>
</reference>
<evidence type="ECO:0000256" key="7">
    <source>
        <dbReference type="ARBA" id="ARBA00023163"/>
    </source>
</evidence>
<dbReference type="GO" id="GO:0000976">
    <property type="term" value="F:transcription cis-regulatory region binding"/>
    <property type="evidence" value="ECO:0007669"/>
    <property type="project" value="TreeGrafter"/>
</dbReference>
<dbReference type="SMART" id="SM00448">
    <property type="entry name" value="REC"/>
    <property type="match status" value="1"/>
</dbReference>
<evidence type="ECO:0000256" key="5">
    <source>
        <dbReference type="ARBA" id="ARBA00023015"/>
    </source>
</evidence>
<keyword evidence="13" id="KW-1185">Reference proteome</keyword>
<dbReference type="SUPFAM" id="SSF46894">
    <property type="entry name" value="C-terminal effector domain of the bipartite response regulators"/>
    <property type="match status" value="1"/>
</dbReference>
<keyword evidence="5" id="KW-0805">Transcription regulation</keyword>
<keyword evidence="7" id="KW-0804">Transcription</keyword>
<feature type="modified residue" description="4-aspartylphosphate" evidence="8">
    <location>
        <position position="55"/>
    </location>
</feature>
<organism evidence="12 13">
    <name type="scientific">Rhodoferax saidenbachensis</name>
    <dbReference type="NCBI Taxonomy" id="1484693"/>
    <lineage>
        <taxon>Bacteria</taxon>
        <taxon>Pseudomonadati</taxon>
        <taxon>Pseudomonadota</taxon>
        <taxon>Betaproteobacteria</taxon>
        <taxon>Burkholderiales</taxon>
        <taxon>Comamonadaceae</taxon>
        <taxon>Rhodoferax</taxon>
    </lineage>
</organism>
<dbReference type="Gene3D" id="1.10.10.10">
    <property type="entry name" value="Winged helix-like DNA-binding domain superfamily/Winged helix DNA-binding domain"/>
    <property type="match status" value="1"/>
</dbReference>
<keyword evidence="3 8" id="KW-0597">Phosphoprotein</keyword>
<proteinExistence type="predicted"/>
<dbReference type="STRING" id="1484693.RS694_12495"/>
<evidence type="ECO:0000259" key="11">
    <source>
        <dbReference type="PROSITE" id="PS51755"/>
    </source>
</evidence>